<accession>A0A4P6YRK2</accession>
<proteinExistence type="predicted"/>
<dbReference type="KEGG" id="wei:EQG49_01700"/>
<sequence>MDLQEFAKQFGEEAAVTYRYKDAEFNLMFSRYANGNWKVNLVDPSVPAGKDISEDVELQNELSVPVKALLADEFIALSSNNQDVMRFLLNANMIVKHAFYMEKGGESANGRPVTKDAYQFSPDFIDYVRLELGIELNKKRQANTLAGFVLNRPTGGYSRFNFDRDKQLRDNPDLGKNSPDTSKAPGVKLPSFPAELKAQADELVEGLEYEVDGEMVGVNLSVKRYATNANWYVDIRTSEGNVQIVVLSNHGSAKQNQHIVDLNLVTEEAIGDQVTLAWLQASELFESIDTETKTGKLSQVGLIALKQQLTGATK</sequence>
<dbReference type="AlphaFoldDB" id="A0A4P6YRK2"/>
<gene>
    <name evidence="2" type="ORF">EQG49_01700</name>
</gene>
<feature type="region of interest" description="Disordered" evidence="1">
    <location>
        <begin position="160"/>
        <end position="188"/>
    </location>
</feature>
<evidence type="ECO:0000313" key="3">
    <source>
        <dbReference type="Proteomes" id="UP000292886"/>
    </source>
</evidence>
<dbReference type="RefSeq" id="WP_133362344.1">
    <property type="nucleotide sequence ID" value="NZ_CP037940.1"/>
</dbReference>
<organism evidence="2 3">
    <name type="scientific">Periweissella cryptocerci</name>
    <dbReference type="NCBI Taxonomy" id="2506420"/>
    <lineage>
        <taxon>Bacteria</taxon>
        <taxon>Bacillati</taxon>
        <taxon>Bacillota</taxon>
        <taxon>Bacilli</taxon>
        <taxon>Lactobacillales</taxon>
        <taxon>Lactobacillaceae</taxon>
        <taxon>Periweissella</taxon>
    </lineage>
</organism>
<protein>
    <submittedName>
        <fullName evidence="2">Uncharacterized protein</fullName>
    </submittedName>
</protein>
<dbReference type="EMBL" id="CP037940">
    <property type="protein sequence ID" value="QBO35264.1"/>
    <property type="molecule type" value="Genomic_DNA"/>
</dbReference>
<feature type="compositionally biased region" description="Basic and acidic residues" evidence="1">
    <location>
        <begin position="161"/>
        <end position="173"/>
    </location>
</feature>
<name>A0A4P6YRK2_9LACO</name>
<evidence type="ECO:0000256" key="1">
    <source>
        <dbReference type="SAM" id="MobiDB-lite"/>
    </source>
</evidence>
<dbReference type="Proteomes" id="UP000292886">
    <property type="component" value="Chromosome"/>
</dbReference>
<dbReference type="OrthoDB" id="9804647at2"/>
<reference evidence="3" key="1">
    <citation type="submission" date="2019-03" db="EMBL/GenBank/DDBJ databases">
        <title>Weissella sp. 26KH-42 Genome sequencing.</title>
        <authorList>
            <person name="Heo J."/>
            <person name="Kim S.-J."/>
            <person name="Kim J.-S."/>
            <person name="Hong S.-B."/>
            <person name="Kwon S.-W."/>
        </authorList>
    </citation>
    <scope>NUCLEOTIDE SEQUENCE [LARGE SCALE GENOMIC DNA]</scope>
    <source>
        <strain evidence="3">26KH-42</strain>
    </source>
</reference>
<keyword evidence="3" id="KW-1185">Reference proteome</keyword>
<evidence type="ECO:0000313" key="2">
    <source>
        <dbReference type="EMBL" id="QBO35264.1"/>
    </source>
</evidence>